<gene>
    <name evidence="2" type="ORF">DFR68_108272</name>
</gene>
<dbReference type="RefSeq" id="WP_147289043.1">
    <property type="nucleotide sequence ID" value="NZ_QQAZ01000008.1"/>
</dbReference>
<dbReference type="OrthoDB" id="4571637at2"/>
<evidence type="ECO:0000313" key="3">
    <source>
        <dbReference type="Proteomes" id="UP000255355"/>
    </source>
</evidence>
<dbReference type="STRING" id="1210089.GCA_001613165_04390"/>
<dbReference type="Proteomes" id="UP000255355">
    <property type="component" value="Unassembled WGS sequence"/>
</dbReference>
<feature type="transmembrane region" description="Helical" evidence="1">
    <location>
        <begin position="80"/>
        <end position="103"/>
    </location>
</feature>
<feature type="transmembrane region" description="Helical" evidence="1">
    <location>
        <begin position="37"/>
        <end position="60"/>
    </location>
</feature>
<comment type="caution">
    <text evidence="2">The sequence shown here is derived from an EMBL/GenBank/DDBJ whole genome shotgun (WGS) entry which is preliminary data.</text>
</comment>
<keyword evidence="3" id="KW-1185">Reference proteome</keyword>
<keyword evidence="1" id="KW-0472">Membrane</keyword>
<dbReference type="EMBL" id="QQAZ01000008">
    <property type="protein sequence ID" value="RDI48439.1"/>
    <property type="molecule type" value="Genomic_DNA"/>
</dbReference>
<name>A0A370GY72_9NOCA</name>
<evidence type="ECO:0000313" key="2">
    <source>
        <dbReference type="EMBL" id="RDI48439.1"/>
    </source>
</evidence>
<feature type="transmembrane region" description="Helical" evidence="1">
    <location>
        <begin position="137"/>
        <end position="158"/>
    </location>
</feature>
<dbReference type="AlphaFoldDB" id="A0A370GY72"/>
<reference evidence="2 3" key="1">
    <citation type="submission" date="2018-07" db="EMBL/GenBank/DDBJ databases">
        <title>Genomic Encyclopedia of Type Strains, Phase IV (KMG-IV): sequencing the most valuable type-strain genomes for metagenomic binning, comparative biology and taxonomic classification.</title>
        <authorList>
            <person name="Goeker M."/>
        </authorList>
    </citation>
    <scope>NUCLEOTIDE SEQUENCE [LARGE SCALE GENOMIC DNA]</scope>
    <source>
        <strain evidence="2 3">DSM 44952</strain>
    </source>
</reference>
<organism evidence="2 3">
    <name type="scientific">Nocardia mexicana</name>
    <dbReference type="NCBI Taxonomy" id="279262"/>
    <lineage>
        <taxon>Bacteria</taxon>
        <taxon>Bacillati</taxon>
        <taxon>Actinomycetota</taxon>
        <taxon>Actinomycetes</taxon>
        <taxon>Mycobacteriales</taxon>
        <taxon>Nocardiaceae</taxon>
        <taxon>Nocardia</taxon>
    </lineage>
</organism>
<sequence>MNQPYGQPVHPHPGYAPPPGYPSYGYPPQPSASGGTAITAGVFAIVLSLLGVCGIVMSVAAVDRLHDRSYANYSDLAGPYFISLAIQGIVVFLWLLGGILLMNRKNAGRILLITLSSLGLLLGIAAVAFAVMESPFALIPGGAGVLVMVLMLALTLAGSTKRWVDAGRQQYAYPPAPYGQPPYSYY</sequence>
<protein>
    <submittedName>
        <fullName evidence="2">Uncharacterized protein</fullName>
    </submittedName>
</protein>
<evidence type="ECO:0000256" key="1">
    <source>
        <dbReference type="SAM" id="Phobius"/>
    </source>
</evidence>
<accession>A0A370GY72</accession>
<keyword evidence="1" id="KW-1133">Transmembrane helix</keyword>
<keyword evidence="1" id="KW-0812">Transmembrane</keyword>
<proteinExistence type="predicted"/>
<feature type="transmembrane region" description="Helical" evidence="1">
    <location>
        <begin position="110"/>
        <end position="131"/>
    </location>
</feature>